<dbReference type="Pfam" id="PF00440">
    <property type="entry name" value="TetR_N"/>
    <property type="match status" value="1"/>
</dbReference>
<dbReference type="EMBL" id="JBIQWL010000003">
    <property type="protein sequence ID" value="MFH8250684.1"/>
    <property type="molecule type" value="Genomic_DNA"/>
</dbReference>
<evidence type="ECO:0000313" key="7">
    <source>
        <dbReference type="EMBL" id="MFH8250684.1"/>
    </source>
</evidence>
<evidence type="ECO:0000256" key="1">
    <source>
        <dbReference type="ARBA" id="ARBA00022491"/>
    </source>
</evidence>
<reference evidence="7 8" key="1">
    <citation type="submission" date="2024-09" db="EMBL/GenBank/DDBJ databases">
        <authorList>
            <person name="Pan X."/>
        </authorList>
    </citation>
    <scope>NUCLEOTIDE SEQUENCE [LARGE SCALE GENOMIC DNA]</scope>
    <source>
        <strain evidence="7 8">B2969</strain>
    </source>
</reference>
<keyword evidence="1" id="KW-0678">Repressor</keyword>
<sequence>MSAIEIAPRREPLSRERVLRTAIGIADSHGIQGLTMRRLAEGLGVEPMSIYYHVRGKDAIVSGAVDLLFVDVGARAASASASPDSGWRPVLRTRILAAREVMLEHPWVPRALESGGIMTPALATWINGNVAAMHDGGLSFDLIHHALHTLGSRQFGFSQELVLEDPRGADGEVDQQAAAELGGLMPHVAAMLGEVAHDDPDSTLGWCDDQAEFEFALDVLLEGIERRA</sequence>
<dbReference type="Gene3D" id="1.10.10.60">
    <property type="entry name" value="Homeodomain-like"/>
    <property type="match status" value="1"/>
</dbReference>
<dbReference type="InterPro" id="IPR036271">
    <property type="entry name" value="Tet_transcr_reg_TetR-rel_C_sf"/>
</dbReference>
<dbReference type="SUPFAM" id="SSF48498">
    <property type="entry name" value="Tetracyclin repressor-like, C-terminal domain"/>
    <property type="match status" value="1"/>
</dbReference>
<evidence type="ECO:0000256" key="5">
    <source>
        <dbReference type="PROSITE-ProRule" id="PRU00335"/>
    </source>
</evidence>
<dbReference type="RefSeq" id="WP_396640641.1">
    <property type="nucleotide sequence ID" value="NZ_JBIQWL010000003.1"/>
</dbReference>
<feature type="DNA-binding region" description="H-T-H motif" evidence="5">
    <location>
        <begin position="35"/>
        <end position="54"/>
    </location>
</feature>
<gene>
    <name evidence="7" type="ORF">ACH3VR_10000</name>
</gene>
<proteinExistence type="predicted"/>
<comment type="caution">
    <text evidence="7">The sequence shown here is derived from an EMBL/GenBank/DDBJ whole genome shotgun (WGS) entry which is preliminary data.</text>
</comment>
<keyword evidence="3 5" id="KW-0238">DNA-binding</keyword>
<dbReference type="InterPro" id="IPR009057">
    <property type="entry name" value="Homeodomain-like_sf"/>
</dbReference>
<dbReference type="InterPro" id="IPR001647">
    <property type="entry name" value="HTH_TetR"/>
</dbReference>
<accession>A0ABW7Q742</accession>
<dbReference type="Gene3D" id="1.10.357.10">
    <property type="entry name" value="Tetracycline Repressor, domain 2"/>
    <property type="match status" value="1"/>
</dbReference>
<name>A0ABW7Q742_9MICO</name>
<evidence type="ECO:0000259" key="6">
    <source>
        <dbReference type="PROSITE" id="PS50977"/>
    </source>
</evidence>
<evidence type="ECO:0000313" key="8">
    <source>
        <dbReference type="Proteomes" id="UP001610861"/>
    </source>
</evidence>
<organism evidence="7 8">
    <name type="scientific">Microbacterium alkaliflavum</name>
    <dbReference type="NCBI Taxonomy" id="3248839"/>
    <lineage>
        <taxon>Bacteria</taxon>
        <taxon>Bacillati</taxon>
        <taxon>Actinomycetota</taxon>
        <taxon>Actinomycetes</taxon>
        <taxon>Micrococcales</taxon>
        <taxon>Microbacteriaceae</taxon>
        <taxon>Microbacterium</taxon>
    </lineage>
</organism>
<dbReference type="PROSITE" id="PS50977">
    <property type="entry name" value="HTH_TETR_2"/>
    <property type="match status" value="1"/>
</dbReference>
<keyword evidence="2" id="KW-0805">Transcription regulation</keyword>
<dbReference type="SUPFAM" id="SSF46689">
    <property type="entry name" value="Homeodomain-like"/>
    <property type="match status" value="1"/>
</dbReference>
<evidence type="ECO:0000256" key="2">
    <source>
        <dbReference type="ARBA" id="ARBA00023015"/>
    </source>
</evidence>
<feature type="domain" description="HTH tetR-type" evidence="6">
    <location>
        <begin position="12"/>
        <end position="72"/>
    </location>
</feature>
<keyword evidence="8" id="KW-1185">Reference proteome</keyword>
<keyword evidence="4" id="KW-0804">Transcription</keyword>
<dbReference type="Pfam" id="PF02909">
    <property type="entry name" value="TetR_C_1"/>
    <property type="match status" value="1"/>
</dbReference>
<dbReference type="PANTHER" id="PTHR30055">
    <property type="entry name" value="HTH-TYPE TRANSCRIPTIONAL REGULATOR RUTR"/>
    <property type="match status" value="1"/>
</dbReference>
<dbReference type="InterPro" id="IPR004111">
    <property type="entry name" value="Repressor_TetR_C"/>
</dbReference>
<protein>
    <submittedName>
        <fullName evidence="7">TetR/AcrR family transcriptional regulator</fullName>
    </submittedName>
</protein>
<dbReference type="InterPro" id="IPR003012">
    <property type="entry name" value="Tet_transcr_reg_TetR"/>
</dbReference>
<dbReference type="PANTHER" id="PTHR30055:SF151">
    <property type="entry name" value="TRANSCRIPTIONAL REGULATORY PROTEIN"/>
    <property type="match status" value="1"/>
</dbReference>
<dbReference type="Proteomes" id="UP001610861">
    <property type="component" value="Unassembled WGS sequence"/>
</dbReference>
<evidence type="ECO:0000256" key="3">
    <source>
        <dbReference type="ARBA" id="ARBA00023125"/>
    </source>
</evidence>
<dbReference type="InterPro" id="IPR050109">
    <property type="entry name" value="HTH-type_TetR-like_transc_reg"/>
</dbReference>
<dbReference type="PRINTS" id="PR00400">
    <property type="entry name" value="TETREPRESSOR"/>
</dbReference>
<evidence type="ECO:0000256" key="4">
    <source>
        <dbReference type="ARBA" id="ARBA00023163"/>
    </source>
</evidence>